<evidence type="ECO:0000313" key="4">
    <source>
        <dbReference type="Proteomes" id="UP000316270"/>
    </source>
</evidence>
<dbReference type="EMBL" id="CP042198">
    <property type="protein sequence ID" value="QDS75948.1"/>
    <property type="molecule type" value="Genomic_DNA"/>
</dbReference>
<evidence type="ECO:0000313" key="3">
    <source>
        <dbReference type="EMBL" id="QDS75948.1"/>
    </source>
</evidence>
<reference evidence="3 4" key="1">
    <citation type="submission" date="2019-07" db="EMBL/GenBank/DDBJ databases">
        <title>Finished genome of Venturia effusa.</title>
        <authorList>
            <person name="Young C.A."/>
            <person name="Cox M.P."/>
            <person name="Ganley A.R.D."/>
            <person name="David W.J."/>
        </authorList>
    </citation>
    <scope>NUCLEOTIDE SEQUENCE [LARGE SCALE GENOMIC DNA]</scope>
    <source>
        <strain evidence="4">albino</strain>
    </source>
</reference>
<keyword evidence="4" id="KW-1185">Reference proteome</keyword>
<keyword evidence="2" id="KW-0812">Transmembrane</keyword>
<feature type="transmembrane region" description="Helical" evidence="2">
    <location>
        <begin position="21"/>
        <end position="41"/>
    </location>
</feature>
<feature type="region of interest" description="Disordered" evidence="1">
    <location>
        <begin position="213"/>
        <end position="239"/>
    </location>
</feature>
<gene>
    <name evidence="3" type="ORF">FKW77_003284</name>
</gene>
<keyword evidence="2" id="KW-0472">Membrane</keyword>
<proteinExistence type="predicted"/>
<keyword evidence="2" id="KW-1133">Transmembrane helix</keyword>
<evidence type="ECO:0000256" key="1">
    <source>
        <dbReference type="SAM" id="MobiDB-lite"/>
    </source>
</evidence>
<protein>
    <submittedName>
        <fullName evidence="3">Uncharacterized protein</fullName>
    </submittedName>
</protein>
<dbReference type="AlphaFoldDB" id="A0A517LJX9"/>
<evidence type="ECO:0000256" key="2">
    <source>
        <dbReference type="SAM" id="Phobius"/>
    </source>
</evidence>
<sequence>MKRNSSSSACLNQGFRHYFDIFIHWIATLFHLCIVLCDILWNKLRRSGDQNGSGSGNDADRAKDLIPTDRAPRISLSFSENSLGILNQFPHGESSGSIVRQSGRAPQDILVHGTTGRVGGITTGESSSAAMTDGISSEPAIQQPREPSLAKLFGVSIPAESSIATENATPAERFAAAEIESRLSTADTAIDSPMVNDWPLVIDTPLANDWPLADDWPVSGADASEPQPAEMAATPHTET</sequence>
<organism evidence="3 4">
    <name type="scientific">Venturia effusa</name>
    <dbReference type="NCBI Taxonomy" id="50376"/>
    <lineage>
        <taxon>Eukaryota</taxon>
        <taxon>Fungi</taxon>
        <taxon>Dikarya</taxon>
        <taxon>Ascomycota</taxon>
        <taxon>Pezizomycotina</taxon>
        <taxon>Dothideomycetes</taxon>
        <taxon>Pleosporomycetidae</taxon>
        <taxon>Venturiales</taxon>
        <taxon>Venturiaceae</taxon>
        <taxon>Venturia</taxon>
    </lineage>
</organism>
<name>A0A517LJX9_9PEZI</name>
<accession>A0A517LJX9</accession>
<dbReference type="Proteomes" id="UP000316270">
    <property type="component" value="Chromosome 14"/>
</dbReference>